<organism evidence="8 9">
    <name type="scientific">Lactuca sativa</name>
    <name type="common">Garden lettuce</name>
    <dbReference type="NCBI Taxonomy" id="4236"/>
    <lineage>
        <taxon>Eukaryota</taxon>
        <taxon>Viridiplantae</taxon>
        <taxon>Streptophyta</taxon>
        <taxon>Embryophyta</taxon>
        <taxon>Tracheophyta</taxon>
        <taxon>Spermatophyta</taxon>
        <taxon>Magnoliopsida</taxon>
        <taxon>eudicotyledons</taxon>
        <taxon>Gunneridae</taxon>
        <taxon>Pentapetalae</taxon>
        <taxon>asterids</taxon>
        <taxon>campanulids</taxon>
        <taxon>Asterales</taxon>
        <taxon>Asteraceae</taxon>
        <taxon>Cichorioideae</taxon>
        <taxon>Cichorieae</taxon>
        <taxon>Lactucinae</taxon>
        <taxon>Lactuca</taxon>
    </lineage>
</organism>
<dbReference type="SUPFAM" id="SSF53098">
    <property type="entry name" value="Ribonuclease H-like"/>
    <property type="match status" value="1"/>
</dbReference>
<dbReference type="InterPro" id="IPR012337">
    <property type="entry name" value="RNaseH-like_sf"/>
</dbReference>
<dbReference type="InterPro" id="IPR041588">
    <property type="entry name" value="Integrase_H2C2"/>
</dbReference>
<keyword evidence="9" id="KW-1185">Reference proteome</keyword>
<gene>
    <name evidence="8" type="ORF">LSAT_V11C900488880</name>
</gene>
<dbReference type="Pfam" id="PF17921">
    <property type="entry name" value="Integrase_H2C2"/>
    <property type="match status" value="1"/>
</dbReference>
<keyword evidence="2" id="KW-0548">Nucleotidyltransferase</keyword>
<feature type="domain" description="Integrase catalytic" evidence="7">
    <location>
        <begin position="251"/>
        <end position="325"/>
    </location>
</feature>
<dbReference type="InterPro" id="IPR043502">
    <property type="entry name" value="DNA/RNA_pol_sf"/>
</dbReference>
<dbReference type="Proteomes" id="UP000235145">
    <property type="component" value="Unassembled WGS sequence"/>
</dbReference>
<dbReference type="AlphaFoldDB" id="A0A9R1WSQ5"/>
<keyword evidence="4" id="KW-0255">Endonuclease</keyword>
<dbReference type="InterPro" id="IPR036397">
    <property type="entry name" value="RNaseH_sf"/>
</dbReference>
<evidence type="ECO:0000256" key="1">
    <source>
        <dbReference type="ARBA" id="ARBA00022679"/>
    </source>
</evidence>
<dbReference type="Pfam" id="PF17917">
    <property type="entry name" value="RT_RNaseH"/>
    <property type="match status" value="1"/>
</dbReference>
<evidence type="ECO:0000256" key="4">
    <source>
        <dbReference type="ARBA" id="ARBA00022759"/>
    </source>
</evidence>
<evidence type="ECO:0000256" key="2">
    <source>
        <dbReference type="ARBA" id="ARBA00022695"/>
    </source>
</evidence>
<evidence type="ECO:0000259" key="7">
    <source>
        <dbReference type="PROSITE" id="PS50994"/>
    </source>
</evidence>
<keyword evidence="1" id="KW-0808">Transferase</keyword>
<reference evidence="8 9" key="1">
    <citation type="journal article" date="2017" name="Nat. Commun.">
        <title>Genome assembly with in vitro proximity ligation data and whole-genome triplication in lettuce.</title>
        <authorList>
            <person name="Reyes-Chin-Wo S."/>
            <person name="Wang Z."/>
            <person name="Yang X."/>
            <person name="Kozik A."/>
            <person name="Arikit S."/>
            <person name="Song C."/>
            <person name="Xia L."/>
            <person name="Froenicke L."/>
            <person name="Lavelle D.O."/>
            <person name="Truco M.J."/>
            <person name="Xia R."/>
            <person name="Zhu S."/>
            <person name="Xu C."/>
            <person name="Xu H."/>
            <person name="Xu X."/>
            <person name="Cox K."/>
            <person name="Korf I."/>
            <person name="Meyers B.C."/>
            <person name="Michelmore R.W."/>
        </authorList>
    </citation>
    <scope>NUCLEOTIDE SEQUENCE [LARGE SCALE GENOMIC DNA]</scope>
    <source>
        <strain evidence="9">cv. Salinas</strain>
        <tissue evidence="8">Seedlings</tissue>
    </source>
</reference>
<dbReference type="PANTHER" id="PTHR47266">
    <property type="entry name" value="ENDONUCLEASE-RELATED"/>
    <property type="match status" value="1"/>
</dbReference>
<dbReference type="GO" id="GO:0003676">
    <property type="term" value="F:nucleic acid binding"/>
    <property type="evidence" value="ECO:0007669"/>
    <property type="project" value="InterPro"/>
</dbReference>
<evidence type="ECO:0000256" key="5">
    <source>
        <dbReference type="ARBA" id="ARBA00022801"/>
    </source>
</evidence>
<keyword evidence="5" id="KW-0378">Hydrolase</keyword>
<evidence type="ECO:0000256" key="3">
    <source>
        <dbReference type="ARBA" id="ARBA00022722"/>
    </source>
</evidence>
<dbReference type="GO" id="GO:0004519">
    <property type="term" value="F:endonuclease activity"/>
    <property type="evidence" value="ECO:0007669"/>
    <property type="project" value="UniProtKB-KW"/>
</dbReference>
<dbReference type="EMBL" id="NBSK02000009">
    <property type="protein sequence ID" value="KAJ0186741.1"/>
    <property type="molecule type" value="Genomic_DNA"/>
</dbReference>
<keyword evidence="3" id="KW-0540">Nuclease</keyword>
<dbReference type="Gene3D" id="1.10.340.70">
    <property type="match status" value="1"/>
</dbReference>
<dbReference type="FunFam" id="3.10.20.370:FF:000001">
    <property type="entry name" value="Retrovirus-related Pol polyprotein from transposon 17.6-like protein"/>
    <property type="match status" value="1"/>
</dbReference>
<evidence type="ECO:0000313" key="8">
    <source>
        <dbReference type="EMBL" id="KAJ0186741.1"/>
    </source>
</evidence>
<dbReference type="GO" id="GO:0016787">
    <property type="term" value="F:hydrolase activity"/>
    <property type="evidence" value="ECO:0007669"/>
    <property type="project" value="UniProtKB-KW"/>
</dbReference>
<evidence type="ECO:0000313" key="9">
    <source>
        <dbReference type="Proteomes" id="UP000235145"/>
    </source>
</evidence>
<dbReference type="GO" id="GO:0003964">
    <property type="term" value="F:RNA-directed DNA polymerase activity"/>
    <property type="evidence" value="ECO:0007669"/>
    <property type="project" value="UniProtKB-KW"/>
</dbReference>
<dbReference type="InterPro" id="IPR001584">
    <property type="entry name" value="Integrase_cat-core"/>
</dbReference>
<dbReference type="GO" id="GO:0015074">
    <property type="term" value="P:DNA integration"/>
    <property type="evidence" value="ECO:0007669"/>
    <property type="project" value="InterPro"/>
</dbReference>
<sequence>MQAPNWDLPFEIMCDASSYAIGAILGQKNGRASHVIYYASRTLDNAQSNYSTTEKELLAIVFALEKFRQYLLGTKVIVYSDHAALKYLMTKKDAKPRLIWWILLRITSNKTPLPLRDEFPDEHLFSLTQSIPWYADIVNFLVTKRYPDAFTHAQKDKLKSDAKYYVWDEPYLWKHCPNQIFRQCVPQQEHQSILQFCNEFAYGGHFGPSRTLRKVLECGLFWPTMSHDCYLFWKSCERCQRTGNISQENQMPQNPILVCEIFDVWGIDFMDPFPVSFGNIYILLAVDYVSKWVEAKATRSDDAKTVIKILKSNVFVRFGVPKALYNVTHRVSTAYHPQTNGQVEISNREVKSILEKTVNPKKKDWSLRLENALWAYRTAYKAPIGMSPFRLVFGKPCHLPVELEHRAFWAVKQCNFNIDEAGRHRKP</sequence>
<dbReference type="PROSITE" id="PS50994">
    <property type="entry name" value="INTEGRASE"/>
    <property type="match status" value="1"/>
</dbReference>
<dbReference type="SUPFAM" id="SSF56672">
    <property type="entry name" value="DNA/RNA polymerases"/>
    <property type="match status" value="1"/>
</dbReference>
<dbReference type="InterPro" id="IPR052160">
    <property type="entry name" value="Gypsy_RT_Integrase-like"/>
</dbReference>
<protein>
    <recommendedName>
        <fullName evidence="7">Integrase catalytic domain-containing protein</fullName>
    </recommendedName>
</protein>
<keyword evidence="6" id="KW-0695">RNA-directed DNA polymerase</keyword>
<dbReference type="Gene3D" id="3.30.420.10">
    <property type="entry name" value="Ribonuclease H-like superfamily/Ribonuclease H"/>
    <property type="match status" value="2"/>
</dbReference>
<proteinExistence type="predicted"/>
<dbReference type="Gene3D" id="3.10.20.370">
    <property type="match status" value="1"/>
</dbReference>
<dbReference type="CDD" id="cd09274">
    <property type="entry name" value="RNase_HI_RT_Ty3"/>
    <property type="match status" value="1"/>
</dbReference>
<comment type="caution">
    <text evidence="8">The sequence shown here is derived from an EMBL/GenBank/DDBJ whole genome shotgun (WGS) entry which is preliminary data.</text>
</comment>
<evidence type="ECO:0000256" key="6">
    <source>
        <dbReference type="ARBA" id="ARBA00022918"/>
    </source>
</evidence>
<dbReference type="InterPro" id="IPR041373">
    <property type="entry name" value="RT_RNaseH"/>
</dbReference>
<name>A0A9R1WSQ5_LACSA</name>
<accession>A0A9R1WSQ5</accession>